<feature type="transmembrane region" description="Helical" evidence="1">
    <location>
        <begin position="305"/>
        <end position="327"/>
    </location>
</feature>
<dbReference type="EMBL" id="JABTTE010000009">
    <property type="protein sequence ID" value="NSL51838.1"/>
    <property type="molecule type" value="Genomic_DNA"/>
</dbReference>
<sequence>MRIRDIWIKIKDIKASHISEEENRERKSLETIRKGLNVGLKTTWILGKIIFPITLIITILQYTPVLPWIVKLIEPFMGLLGLSGNAAIPLVLGNFINLYAAIGAMLSMDLTVKEVFILAIMLSFSHNIIVESTVAAKVGVKLWIVASVRIFLAIISAFVINLVWHGGNELAKFGMISNHPSETVNGIGEMVWQGIEKASLGILQLAIIVIPLMIMIQYMKDLHWIDHFSKWMAPVLKILGMKENTSTTLAAGILFGLAYGAGVMIQSAKENSVSKKDLYLAFIFLVSCHAVIEDTLIFVPLGIPVWPLLVIRLTVAIVLTMIVALIWRRIEFIGRKEAAYES</sequence>
<feature type="transmembrane region" description="Helical" evidence="1">
    <location>
        <begin position="200"/>
        <end position="219"/>
    </location>
</feature>
<organism evidence="3 4">
    <name type="scientific">Calidifontibacillus erzurumensis</name>
    <dbReference type="NCBI Taxonomy" id="2741433"/>
    <lineage>
        <taxon>Bacteria</taxon>
        <taxon>Bacillati</taxon>
        <taxon>Bacillota</taxon>
        <taxon>Bacilli</taxon>
        <taxon>Bacillales</taxon>
        <taxon>Bacillaceae</taxon>
        <taxon>Calidifontibacillus/Schinkia group</taxon>
        <taxon>Calidifontibacillus</taxon>
    </lineage>
</organism>
<accession>A0A8J8GHD8</accession>
<feature type="transmembrane region" description="Helical" evidence="1">
    <location>
        <begin position="76"/>
        <end position="100"/>
    </location>
</feature>
<keyword evidence="1" id="KW-0812">Transmembrane</keyword>
<keyword evidence="4" id="KW-1185">Reference proteome</keyword>
<dbReference type="Pfam" id="PF07670">
    <property type="entry name" value="Gate"/>
    <property type="match status" value="2"/>
</dbReference>
<comment type="caution">
    <text evidence="3">The sequence shown here is derived from an EMBL/GenBank/DDBJ whole genome shotgun (WGS) entry which is preliminary data.</text>
</comment>
<evidence type="ECO:0000313" key="3">
    <source>
        <dbReference type="EMBL" id="NSL51838.1"/>
    </source>
</evidence>
<feature type="transmembrane region" description="Helical" evidence="1">
    <location>
        <begin position="49"/>
        <end position="70"/>
    </location>
</feature>
<keyword evidence="1" id="KW-1133">Transmembrane helix</keyword>
<dbReference type="InterPro" id="IPR011642">
    <property type="entry name" value="Gate_dom"/>
</dbReference>
<feature type="domain" description="Nucleoside transporter/FeoB GTPase Gate" evidence="2">
    <location>
        <begin position="44"/>
        <end position="129"/>
    </location>
</feature>
<keyword evidence="1" id="KW-0472">Membrane</keyword>
<feature type="domain" description="Nucleoside transporter/FeoB GTPase Gate" evidence="2">
    <location>
        <begin position="203"/>
        <end position="292"/>
    </location>
</feature>
<feature type="transmembrane region" description="Helical" evidence="1">
    <location>
        <begin position="112"/>
        <end position="130"/>
    </location>
</feature>
<feature type="transmembrane region" description="Helical" evidence="1">
    <location>
        <begin position="142"/>
        <end position="164"/>
    </location>
</feature>
<evidence type="ECO:0000256" key="1">
    <source>
        <dbReference type="SAM" id="Phobius"/>
    </source>
</evidence>
<name>A0A8J8GHD8_9BACI</name>
<dbReference type="Proteomes" id="UP000625804">
    <property type="component" value="Unassembled WGS sequence"/>
</dbReference>
<reference evidence="3" key="1">
    <citation type="submission" date="2020-06" db="EMBL/GenBank/DDBJ databases">
        <title>A novel thermopfilic bacterium from Erzurum, Turkey.</title>
        <authorList>
            <person name="Adiguzel A."/>
            <person name="Ay H."/>
            <person name="Baltaci M.O."/>
        </authorList>
    </citation>
    <scope>NUCLEOTIDE SEQUENCE</scope>
    <source>
        <strain evidence="3">P2</strain>
    </source>
</reference>
<gene>
    <name evidence="3" type="ORF">HR057_08670</name>
</gene>
<evidence type="ECO:0000313" key="4">
    <source>
        <dbReference type="Proteomes" id="UP000625804"/>
    </source>
</evidence>
<dbReference type="AlphaFoldDB" id="A0A8J8GHD8"/>
<protein>
    <recommendedName>
        <fullName evidence="2">Nucleoside transporter/FeoB GTPase Gate domain-containing protein</fullName>
    </recommendedName>
</protein>
<evidence type="ECO:0000259" key="2">
    <source>
        <dbReference type="Pfam" id="PF07670"/>
    </source>
</evidence>
<feature type="transmembrane region" description="Helical" evidence="1">
    <location>
        <begin position="278"/>
        <end position="299"/>
    </location>
</feature>
<feature type="transmembrane region" description="Helical" evidence="1">
    <location>
        <begin position="249"/>
        <end position="266"/>
    </location>
</feature>
<proteinExistence type="predicted"/>